<evidence type="ECO:0000256" key="1">
    <source>
        <dbReference type="ARBA" id="ARBA00023002"/>
    </source>
</evidence>
<evidence type="ECO:0000313" key="5">
    <source>
        <dbReference type="WormBase" id="SRAE_2000475400"/>
    </source>
</evidence>
<proteinExistence type="predicted"/>
<gene>
    <name evidence="2 4 5" type="ORF">SRAE_2000475400</name>
</gene>
<dbReference type="WBParaSite" id="SRAE_2000475400.1">
    <property type="protein sequence ID" value="SRAE_2000475400.1"/>
    <property type="gene ID" value="WBGene00264996"/>
</dbReference>
<reference evidence="4" key="2">
    <citation type="submission" date="2020-12" db="UniProtKB">
        <authorList>
            <consortium name="WormBaseParasite"/>
        </authorList>
    </citation>
    <scope>IDENTIFICATION</scope>
</reference>
<dbReference type="OrthoDB" id="191139at2759"/>
<reference evidence="2 3" key="1">
    <citation type="submission" date="2014-09" db="EMBL/GenBank/DDBJ databases">
        <authorList>
            <person name="Martin A.A."/>
        </authorList>
    </citation>
    <scope>NUCLEOTIDE SEQUENCE</scope>
    <source>
        <strain evidence="3">ED321</strain>
        <strain evidence="2">ED321 Heterogonic</strain>
    </source>
</reference>
<dbReference type="CTD" id="36382489"/>
<evidence type="ECO:0000313" key="4">
    <source>
        <dbReference type="WBParaSite" id="SRAE_2000475400.1"/>
    </source>
</evidence>
<dbReference type="InterPro" id="IPR036291">
    <property type="entry name" value="NAD(P)-bd_dom_sf"/>
</dbReference>
<keyword evidence="1" id="KW-0560">Oxidoreductase</keyword>
<accession>A0A090LJZ5</accession>
<dbReference type="WormBase" id="SRAE_2000475400">
    <property type="protein sequence ID" value="SRP03271"/>
    <property type="gene ID" value="WBGene00264996"/>
</dbReference>
<dbReference type="SUPFAM" id="SSF51735">
    <property type="entry name" value="NAD(P)-binding Rossmann-fold domains"/>
    <property type="match status" value="1"/>
</dbReference>
<protein>
    <submittedName>
        <fullName evidence="2 4">Glucose/ribitol dehydrogenase family and NAD(P)-binding domain-containing protein</fullName>
    </submittedName>
</protein>
<dbReference type="InterPro" id="IPR002347">
    <property type="entry name" value="SDR_fam"/>
</dbReference>
<dbReference type="PANTHER" id="PTHR43157">
    <property type="entry name" value="PHOSPHATIDYLINOSITOL-GLYCAN BIOSYNTHESIS CLASS F PROTEIN-RELATED"/>
    <property type="match status" value="1"/>
</dbReference>
<sequence>MIGLYYVFDELIVDLSQNMYDKNEMENEMNDILEYLNKYCDKKKTSGGNGVALVTGTEGTIGREIFNFEEHNNERQLLFKNNHLVTYINCDMKNLKNVKDACNSIKKMIDSLDLIICNAGVMCIDNKKNFNNNNDNKIEKFYQSIIENHSLINFISHVGIVNEMKKLLKKSSFPQGGKVVFISSSTCHAGKIPTLKEINEGTFLTQYLNGYQAYANSKLYLSMYSLYLHNFSHTKDGNKLTDYKSNEKCECRDINKRKIQYLSLHPGVVAGDLYKHVNFIFQYAICNILKVILRSPVVAAYYITEISLNPIFKLEGRYFENNYPVKIKGLLETPNLIEKFGRKVDDVLEDIGFNFS</sequence>
<dbReference type="Pfam" id="PF00106">
    <property type="entry name" value="adh_short"/>
    <property type="match status" value="1"/>
</dbReference>
<dbReference type="PANTHER" id="PTHR43157:SF31">
    <property type="entry name" value="PHOSPHATIDYLINOSITOL-GLYCAN BIOSYNTHESIS CLASS F PROTEIN"/>
    <property type="match status" value="1"/>
</dbReference>
<dbReference type="PRINTS" id="PR00081">
    <property type="entry name" value="GDHRDH"/>
</dbReference>
<dbReference type="OMA" id="FETHYAV"/>
<name>A0A090LJZ5_STRRB</name>
<dbReference type="GeneID" id="36382489"/>
<evidence type="ECO:0000313" key="3">
    <source>
        <dbReference type="Proteomes" id="UP000035682"/>
    </source>
</evidence>
<dbReference type="RefSeq" id="XP_024509316.1">
    <property type="nucleotide sequence ID" value="XM_024643670.1"/>
</dbReference>
<dbReference type="Gene3D" id="3.40.50.720">
    <property type="entry name" value="NAD(P)-binding Rossmann-like Domain"/>
    <property type="match status" value="1"/>
</dbReference>
<dbReference type="AlphaFoldDB" id="A0A090LJZ5"/>
<evidence type="ECO:0000313" key="2">
    <source>
        <dbReference type="EMBL" id="CEF70117.1"/>
    </source>
</evidence>
<keyword evidence="3" id="KW-1185">Reference proteome</keyword>
<dbReference type="GO" id="GO:0016491">
    <property type="term" value="F:oxidoreductase activity"/>
    <property type="evidence" value="ECO:0007669"/>
    <property type="project" value="UniProtKB-KW"/>
</dbReference>
<dbReference type="Proteomes" id="UP000035682">
    <property type="component" value="Unplaced"/>
</dbReference>
<dbReference type="STRING" id="34506.A0A090LJZ5"/>
<dbReference type="EMBL" id="LN609529">
    <property type="protein sequence ID" value="CEF70117.1"/>
    <property type="molecule type" value="Genomic_DNA"/>
</dbReference>
<organism evidence="2">
    <name type="scientific">Strongyloides ratti</name>
    <name type="common">Parasitic roundworm</name>
    <dbReference type="NCBI Taxonomy" id="34506"/>
    <lineage>
        <taxon>Eukaryota</taxon>
        <taxon>Metazoa</taxon>
        <taxon>Ecdysozoa</taxon>
        <taxon>Nematoda</taxon>
        <taxon>Chromadorea</taxon>
        <taxon>Rhabditida</taxon>
        <taxon>Tylenchina</taxon>
        <taxon>Panagrolaimomorpha</taxon>
        <taxon>Strongyloidoidea</taxon>
        <taxon>Strongyloididae</taxon>
        <taxon>Strongyloides</taxon>
    </lineage>
</organism>